<protein>
    <recommendedName>
        <fullName evidence="6">Large ribosomal subunit protein uL1</fullName>
    </recommendedName>
    <alternativeName>
        <fullName evidence="7">50S ribosomal protein L1</fullName>
    </alternativeName>
</protein>
<comment type="similarity">
    <text evidence="1">Belongs to the universal ribosomal protein uL1 family.</text>
</comment>
<gene>
    <name evidence="9" type="ORF">A2786_01390</name>
</gene>
<dbReference type="InterPro" id="IPR016095">
    <property type="entry name" value="Ribosomal_uL1_3-a/b-sand"/>
</dbReference>
<dbReference type="InterPro" id="IPR028364">
    <property type="entry name" value="Ribosomal_uL1/biogenesis"/>
</dbReference>
<reference evidence="9 10" key="1">
    <citation type="journal article" date="2016" name="Nat. Commun.">
        <title>Thousands of microbial genomes shed light on interconnected biogeochemical processes in an aquifer system.</title>
        <authorList>
            <person name="Anantharaman K."/>
            <person name="Brown C.T."/>
            <person name="Hug L.A."/>
            <person name="Sharon I."/>
            <person name="Castelle C.J."/>
            <person name="Probst A.J."/>
            <person name="Thomas B.C."/>
            <person name="Singh A."/>
            <person name="Wilkins M.J."/>
            <person name="Karaoz U."/>
            <person name="Brodie E.L."/>
            <person name="Williams K.H."/>
            <person name="Hubbard S.S."/>
            <person name="Banfield J.F."/>
        </authorList>
    </citation>
    <scope>NUCLEOTIDE SEQUENCE [LARGE SCALE GENOMIC DNA]</scope>
</reference>
<dbReference type="Pfam" id="PF00687">
    <property type="entry name" value="Ribosomal_L1"/>
    <property type="match status" value="1"/>
</dbReference>
<dbReference type="Proteomes" id="UP000179233">
    <property type="component" value="Unassembled WGS sequence"/>
</dbReference>
<keyword evidence="5" id="KW-0687">Ribonucleoprotein</keyword>
<dbReference type="EMBL" id="MHCJ01000003">
    <property type="protein sequence ID" value="OGY18156.1"/>
    <property type="molecule type" value="Genomic_DNA"/>
</dbReference>
<dbReference type="GO" id="GO:0006417">
    <property type="term" value="P:regulation of translation"/>
    <property type="evidence" value="ECO:0007669"/>
    <property type="project" value="UniProtKB-KW"/>
</dbReference>
<feature type="region of interest" description="Disordered" evidence="8">
    <location>
        <begin position="18"/>
        <end position="54"/>
    </location>
</feature>
<dbReference type="PANTHER" id="PTHR36427">
    <property type="entry name" value="54S RIBOSOMAL PROTEIN L1, MITOCHONDRIAL"/>
    <property type="match status" value="1"/>
</dbReference>
<organism evidence="9 10">
    <name type="scientific">Candidatus Chisholmbacteria bacterium RIFCSPHIGHO2_01_FULL_52_32</name>
    <dbReference type="NCBI Taxonomy" id="1797591"/>
    <lineage>
        <taxon>Bacteria</taxon>
        <taxon>Candidatus Chisholmiibacteriota</taxon>
    </lineage>
</organism>
<evidence type="ECO:0000256" key="6">
    <source>
        <dbReference type="ARBA" id="ARBA00035241"/>
    </source>
</evidence>
<dbReference type="PANTHER" id="PTHR36427:SF3">
    <property type="entry name" value="LARGE RIBOSOMAL SUBUNIT PROTEIN UL1M"/>
    <property type="match status" value="1"/>
</dbReference>
<proteinExistence type="inferred from homology"/>
<feature type="compositionally biased region" description="Basic and acidic residues" evidence="8">
    <location>
        <begin position="208"/>
        <end position="224"/>
    </location>
</feature>
<dbReference type="Gene3D" id="3.40.50.790">
    <property type="match status" value="1"/>
</dbReference>
<accession>A0A1G1VRY0</accession>
<dbReference type="SUPFAM" id="SSF56808">
    <property type="entry name" value="Ribosomal protein L1"/>
    <property type="match status" value="1"/>
</dbReference>
<name>A0A1G1VRY0_9BACT</name>
<dbReference type="Gene3D" id="3.30.190.20">
    <property type="match status" value="1"/>
</dbReference>
<evidence type="ECO:0000256" key="3">
    <source>
        <dbReference type="ARBA" id="ARBA00022845"/>
    </source>
</evidence>
<evidence type="ECO:0000256" key="1">
    <source>
        <dbReference type="ARBA" id="ARBA00010531"/>
    </source>
</evidence>
<dbReference type="AlphaFoldDB" id="A0A1G1VRY0"/>
<evidence type="ECO:0000256" key="2">
    <source>
        <dbReference type="ARBA" id="ARBA00022491"/>
    </source>
</evidence>
<dbReference type="GO" id="GO:0005840">
    <property type="term" value="C:ribosome"/>
    <property type="evidence" value="ECO:0007669"/>
    <property type="project" value="UniProtKB-KW"/>
</dbReference>
<keyword evidence="2" id="KW-0678">Repressor</keyword>
<evidence type="ECO:0000256" key="4">
    <source>
        <dbReference type="ARBA" id="ARBA00022980"/>
    </source>
</evidence>
<dbReference type="GO" id="GO:1990904">
    <property type="term" value="C:ribonucleoprotein complex"/>
    <property type="evidence" value="ECO:0007669"/>
    <property type="project" value="UniProtKB-KW"/>
</dbReference>
<keyword evidence="4" id="KW-0689">Ribosomal protein</keyword>
<dbReference type="InterPro" id="IPR023674">
    <property type="entry name" value="Ribosomal_uL1-like"/>
</dbReference>
<evidence type="ECO:0000313" key="10">
    <source>
        <dbReference type="Proteomes" id="UP000179233"/>
    </source>
</evidence>
<evidence type="ECO:0000313" key="9">
    <source>
        <dbReference type="EMBL" id="OGY18156.1"/>
    </source>
</evidence>
<comment type="caution">
    <text evidence="9">The sequence shown here is derived from an EMBL/GenBank/DDBJ whole genome shotgun (WGS) entry which is preliminary data.</text>
</comment>
<evidence type="ECO:0000256" key="8">
    <source>
        <dbReference type="SAM" id="MobiDB-lite"/>
    </source>
</evidence>
<sequence length="282" mass="30668">MKGANVGQKRISLVDLTTSQEGPKKISQKKAARTVGKTYKGSKGTGRVADKGEPIEGFEVQSTAELEPVSVGEVPEEAKARKKRVRERGHRYRLARSRVDRTTTYPLGQAIDLVKKTTIARFDATVSAHLNLTQDGISKEIPFPHPTGKTTRVAIATDELLASLEKKKPDFDILLANPSMMPKIAAVAKILGPLGLMPNPKNNTITDDPQKRKKELESKTTVKSEAKTPLMHVTIGKTSNKPENLADNLKALILGVGTKNITKLTLASSMSPGIKIDLTEFQ</sequence>
<keyword evidence="3" id="KW-0810">Translation regulation</keyword>
<evidence type="ECO:0000256" key="7">
    <source>
        <dbReference type="ARBA" id="ARBA00035452"/>
    </source>
</evidence>
<dbReference type="CDD" id="cd00403">
    <property type="entry name" value="Ribosomal_L1"/>
    <property type="match status" value="1"/>
</dbReference>
<feature type="region of interest" description="Disordered" evidence="8">
    <location>
        <begin position="200"/>
        <end position="224"/>
    </location>
</feature>
<evidence type="ECO:0000256" key="5">
    <source>
        <dbReference type="ARBA" id="ARBA00023274"/>
    </source>
</evidence>